<dbReference type="EMBL" id="SAYW01000001">
    <property type="protein sequence ID" value="RWU10379.1"/>
    <property type="molecule type" value="Genomic_DNA"/>
</dbReference>
<dbReference type="Proteomes" id="UP000284120">
    <property type="component" value="Unassembled WGS sequence"/>
</dbReference>
<reference evidence="2 3" key="1">
    <citation type="submission" date="2018-06" db="EMBL/GenBank/DDBJ databases">
        <title>Pedobacter endophyticus sp. nov., an endophytic bacterium isolated from a leaf of Triticum aestivum.</title>
        <authorList>
            <person name="Zhang L."/>
        </authorList>
    </citation>
    <scope>NUCLEOTIDE SEQUENCE [LARGE SCALE GENOMIC DNA]</scope>
    <source>
        <strain evidence="2 3">CM134L-2</strain>
    </source>
</reference>
<keyword evidence="3" id="KW-1185">Reference proteome</keyword>
<dbReference type="OrthoDB" id="764974at2"/>
<accession>A0A3S3PDG4</accession>
<evidence type="ECO:0000313" key="3">
    <source>
        <dbReference type="Proteomes" id="UP000284120"/>
    </source>
</evidence>
<sequence length="226" mass="24004">MKFSALFASLLLMSCIASFAQDSKKSSFNILIGPSLPVSDFGDKDISDPSAGLAKTGAFLAFEYDHRLLKNIYLTGRLSGSVNGVDFAYNAPTGSSLKMSMTNWKNANVFIGFSYIHHISTRFNLIARTLGGLQYTSSPEVKIAISGAFNGNSVQESAGATSLGVLLGVGFNYHISQNFGLRLIADYGAAKPTFDIKASGSGISNDLSSSQNINLINLGIGMSFKL</sequence>
<evidence type="ECO:0008006" key="4">
    <source>
        <dbReference type="Google" id="ProtNLM"/>
    </source>
</evidence>
<organism evidence="2 3">
    <name type="scientific">Pedobacter chitinilyticus</name>
    <dbReference type="NCBI Taxonomy" id="2233776"/>
    <lineage>
        <taxon>Bacteria</taxon>
        <taxon>Pseudomonadati</taxon>
        <taxon>Bacteroidota</taxon>
        <taxon>Sphingobacteriia</taxon>
        <taxon>Sphingobacteriales</taxon>
        <taxon>Sphingobacteriaceae</taxon>
        <taxon>Pedobacter</taxon>
    </lineage>
</organism>
<gene>
    <name evidence="2" type="ORF">DPV69_03295</name>
</gene>
<dbReference type="AlphaFoldDB" id="A0A3S3PDG4"/>
<dbReference type="PROSITE" id="PS51257">
    <property type="entry name" value="PROKAR_LIPOPROTEIN"/>
    <property type="match status" value="1"/>
</dbReference>
<comment type="caution">
    <text evidence="2">The sequence shown here is derived from an EMBL/GenBank/DDBJ whole genome shotgun (WGS) entry which is preliminary data.</text>
</comment>
<name>A0A3S3PDG4_9SPHI</name>
<feature type="chain" id="PRO_5018655664" description="Outer membrane protein beta-barrel domain-containing protein" evidence="1">
    <location>
        <begin position="21"/>
        <end position="226"/>
    </location>
</feature>
<keyword evidence="1" id="KW-0732">Signal</keyword>
<evidence type="ECO:0000313" key="2">
    <source>
        <dbReference type="EMBL" id="RWU10379.1"/>
    </source>
</evidence>
<evidence type="ECO:0000256" key="1">
    <source>
        <dbReference type="SAM" id="SignalP"/>
    </source>
</evidence>
<dbReference type="RefSeq" id="WP_128353282.1">
    <property type="nucleotide sequence ID" value="NZ_QMHN01000001.1"/>
</dbReference>
<protein>
    <recommendedName>
        <fullName evidence="4">Outer membrane protein beta-barrel domain-containing protein</fullName>
    </recommendedName>
</protein>
<feature type="signal peptide" evidence="1">
    <location>
        <begin position="1"/>
        <end position="20"/>
    </location>
</feature>
<proteinExistence type="predicted"/>
<dbReference type="Gene3D" id="2.40.160.20">
    <property type="match status" value="1"/>
</dbReference>